<accession>A0AAD9TTU8</accession>
<dbReference type="AlphaFoldDB" id="A0AAD9TTU8"/>
<evidence type="ECO:0008006" key="4">
    <source>
        <dbReference type="Google" id="ProtNLM"/>
    </source>
</evidence>
<dbReference type="PANTHER" id="PTHR47481:SF31">
    <property type="entry name" value="OS01G0873500 PROTEIN"/>
    <property type="match status" value="1"/>
</dbReference>
<proteinExistence type="predicted"/>
<reference evidence="2" key="1">
    <citation type="journal article" date="2023" name="Plant J.">
        <title>Genome sequences and population genomics provide insights into the demographic history, inbreeding, and mutation load of two 'living fossil' tree species of Dipteronia.</title>
        <authorList>
            <person name="Feng Y."/>
            <person name="Comes H.P."/>
            <person name="Chen J."/>
            <person name="Zhu S."/>
            <person name="Lu R."/>
            <person name="Zhang X."/>
            <person name="Li P."/>
            <person name="Qiu J."/>
            <person name="Olsen K.M."/>
            <person name="Qiu Y."/>
        </authorList>
    </citation>
    <scope>NUCLEOTIDE SEQUENCE</scope>
    <source>
        <strain evidence="2">KIB01</strain>
    </source>
</reference>
<evidence type="ECO:0000256" key="1">
    <source>
        <dbReference type="SAM" id="MobiDB-lite"/>
    </source>
</evidence>
<evidence type="ECO:0000313" key="2">
    <source>
        <dbReference type="EMBL" id="KAK2642116.1"/>
    </source>
</evidence>
<dbReference type="PANTHER" id="PTHR47481">
    <property type="match status" value="1"/>
</dbReference>
<name>A0AAD9TTU8_9ROSI</name>
<protein>
    <recommendedName>
        <fullName evidence="4">UBN2 domain-containing protein</fullName>
    </recommendedName>
</protein>
<comment type="caution">
    <text evidence="2">The sequence shown here is derived from an EMBL/GenBank/DDBJ whole genome shotgun (WGS) entry which is preliminary data.</text>
</comment>
<dbReference type="EMBL" id="JANJYI010000007">
    <property type="protein sequence ID" value="KAK2642116.1"/>
    <property type="molecule type" value="Genomic_DNA"/>
</dbReference>
<evidence type="ECO:0000313" key="3">
    <source>
        <dbReference type="Proteomes" id="UP001280121"/>
    </source>
</evidence>
<gene>
    <name evidence="2" type="ORF">Ddye_023879</name>
</gene>
<dbReference type="Proteomes" id="UP001280121">
    <property type="component" value="Unassembled WGS sequence"/>
</dbReference>
<sequence>MDQLLMGWLLGSMTEQALVEVIGCNTPHDLWTALNQSKSRMQDLKESLSKTTKDSRSSPEYLALMKSFSDGLAAAGYPISNSELILVSLGGLQKEYESVIVNITSRVVTRPWLDERLIARFNPYVVLELGQPSANMATRKSGNSNNRNYNNSYQNQNQGRGRGNNNYRSG</sequence>
<feature type="region of interest" description="Disordered" evidence="1">
    <location>
        <begin position="136"/>
        <end position="170"/>
    </location>
</feature>
<keyword evidence="3" id="KW-1185">Reference proteome</keyword>
<feature type="compositionally biased region" description="Low complexity" evidence="1">
    <location>
        <begin position="141"/>
        <end position="170"/>
    </location>
</feature>
<organism evidence="2 3">
    <name type="scientific">Dipteronia dyeriana</name>
    <dbReference type="NCBI Taxonomy" id="168575"/>
    <lineage>
        <taxon>Eukaryota</taxon>
        <taxon>Viridiplantae</taxon>
        <taxon>Streptophyta</taxon>
        <taxon>Embryophyta</taxon>
        <taxon>Tracheophyta</taxon>
        <taxon>Spermatophyta</taxon>
        <taxon>Magnoliopsida</taxon>
        <taxon>eudicotyledons</taxon>
        <taxon>Gunneridae</taxon>
        <taxon>Pentapetalae</taxon>
        <taxon>rosids</taxon>
        <taxon>malvids</taxon>
        <taxon>Sapindales</taxon>
        <taxon>Sapindaceae</taxon>
        <taxon>Hippocastanoideae</taxon>
        <taxon>Acereae</taxon>
        <taxon>Dipteronia</taxon>
    </lineage>
</organism>